<proteinExistence type="predicted"/>
<sequence length="344" mass="38233">MATILDVSRLAGVSKTTVSRVMNGKGRISQATKDAVFRAIEELNYRPNVLAQSLSNQTTNSVGLIIPSGYHSAQNVMELMDLAHSMARDSNKFLIITQTDTNDIESGIRSIKQLVDRRCDGILYYKTSHIEENSGEEQLSNLIDELPIPLVVINYKLPKKPNNYVWYDQVEAESLAVNKLLELGHTAIAYICGPMNINTARQRFEGYRQSLNKNGLDVDPFLIVEAPSFFDGGYTACQQLLQRQVKFTAIACHSDSIAIGALKALQEKGISVPDEISIFGFGNDDIANYTHPSISSVKLPVDDIVQRACEMLFLKMENGDSQLKPLNDIYGELVIRDSIKKIND</sequence>
<dbReference type="Gene3D" id="3.40.50.2300">
    <property type="match status" value="2"/>
</dbReference>
<dbReference type="PROSITE" id="PS50932">
    <property type="entry name" value="HTH_LACI_2"/>
    <property type="match status" value="1"/>
</dbReference>
<dbReference type="AlphaFoldDB" id="A0A1G8GDX9"/>
<evidence type="ECO:0000256" key="2">
    <source>
        <dbReference type="ARBA" id="ARBA00023125"/>
    </source>
</evidence>
<keyword evidence="1" id="KW-0805">Transcription regulation</keyword>
<dbReference type="GO" id="GO:0003700">
    <property type="term" value="F:DNA-binding transcription factor activity"/>
    <property type="evidence" value="ECO:0007669"/>
    <property type="project" value="TreeGrafter"/>
</dbReference>
<dbReference type="RefSeq" id="WP_093278961.1">
    <property type="nucleotide sequence ID" value="NZ_FNDD01000036.1"/>
</dbReference>
<dbReference type="SUPFAM" id="SSF53822">
    <property type="entry name" value="Periplasmic binding protein-like I"/>
    <property type="match status" value="1"/>
</dbReference>
<dbReference type="Pfam" id="PF00356">
    <property type="entry name" value="LacI"/>
    <property type="match status" value="1"/>
</dbReference>
<dbReference type="OrthoDB" id="9798934at2"/>
<dbReference type="SUPFAM" id="SSF47413">
    <property type="entry name" value="lambda repressor-like DNA-binding domains"/>
    <property type="match status" value="1"/>
</dbReference>
<keyword evidence="6" id="KW-1185">Reference proteome</keyword>
<dbReference type="STRING" id="861298.SAMN04488136_13619"/>
<dbReference type="InterPro" id="IPR000843">
    <property type="entry name" value="HTH_LacI"/>
</dbReference>
<dbReference type="InterPro" id="IPR028082">
    <property type="entry name" value="Peripla_BP_I"/>
</dbReference>
<dbReference type="GO" id="GO:0000976">
    <property type="term" value="F:transcription cis-regulatory region binding"/>
    <property type="evidence" value="ECO:0007669"/>
    <property type="project" value="TreeGrafter"/>
</dbReference>
<dbReference type="Gene3D" id="1.10.260.40">
    <property type="entry name" value="lambda repressor-like DNA-binding domains"/>
    <property type="match status" value="1"/>
</dbReference>
<dbReference type="InterPro" id="IPR046335">
    <property type="entry name" value="LacI/GalR-like_sensor"/>
</dbReference>
<dbReference type="CDD" id="cd01392">
    <property type="entry name" value="HTH_LacI"/>
    <property type="match status" value="1"/>
</dbReference>
<dbReference type="CDD" id="cd06270">
    <property type="entry name" value="PBP1_GalS-like"/>
    <property type="match status" value="1"/>
</dbReference>
<evidence type="ECO:0000256" key="1">
    <source>
        <dbReference type="ARBA" id="ARBA00023015"/>
    </source>
</evidence>
<evidence type="ECO:0000313" key="6">
    <source>
        <dbReference type="Proteomes" id="UP000198854"/>
    </source>
</evidence>
<dbReference type="Proteomes" id="UP000198854">
    <property type="component" value="Unassembled WGS sequence"/>
</dbReference>
<evidence type="ECO:0000313" key="5">
    <source>
        <dbReference type="EMBL" id="SDH92521.1"/>
    </source>
</evidence>
<dbReference type="PANTHER" id="PTHR30146">
    <property type="entry name" value="LACI-RELATED TRANSCRIPTIONAL REPRESSOR"/>
    <property type="match status" value="1"/>
</dbReference>
<gene>
    <name evidence="5" type="ORF">SAMN04488136_13619</name>
</gene>
<dbReference type="InterPro" id="IPR010982">
    <property type="entry name" value="Lambda_DNA-bd_dom_sf"/>
</dbReference>
<dbReference type="EMBL" id="FNDD01000036">
    <property type="protein sequence ID" value="SDH92521.1"/>
    <property type="molecule type" value="Genomic_DNA"/>
</dbReference>
<protein>
    <submittedName>
        <fullName evidence="5">DNA-binding transcriptional regulator, LacI/PurR family</fullName>
    </submittedName>
</protein>
<name>A0A1G8GDX9_9VIBR</name>
<dbReference type="PRINTS" id="PR00036">
    <property type="entry name" value="HTHLACI"/>
</dbReference>
<accession>A0A1G8GDX9</accession>
<organism evidence="5 6">
    <name type="scientific">Vibrio xiamenensis</name>
    <dbReference type="NCBI Taxonomy" id="861298"/>
    <lineage>
        <taxon>Bacteria</taxon>
        <taxon>Pseudomonadati</taxon>
        <taxon>Pseudomonadota</taxon>
        <taxon>Gammaproteobacteria</taxon>
        <taxon>Vibrionales</taxon>
        <taxon>Vibrionaceae</taxon>
        <taxon>Vibrio</taxon>
    </lineage>
</organism>
<dbReference type="PANTHER" id="PTHR30146:SF67">
    <property type="entry name" value="HTH-TYPE TRANSCRIPTIONAL REGULATOR ASCG"/>
    <property type="match status" value="1"/>
</dbReference>
<reference evidence="5 6" key="1">
    <citation type="submission" date="2016-10" db="EMBL/GenBank/DDBJ databases">
        <authorList>
            <person name="de Groot N.N."/>
        </authorList>
    </citation>
    <scope>NUCLEOTIDE SEQUENCE [LARGE SCALE GENOMIC DNA]</scope>
    <source>
        <strain evidence="5 6">CGMCC 1.10228</strain>
    </source>
</reference>
<dbReference type="Pfam" id="PF13377">
    <property type="entry name" value="Peripla_BP_3"/>
    <property type="match status" value="1"/>
</dbReference>
<keyword evidence="3" id="KW-0804">Transcription</keyword>
<dbReference type="SMART" id="SM00354">
    <property type="entry name" value="HTH_LACI"/>
    <property type="match status" value="1"/>
</dbReference>
<keyword evidence="2 5" id="KW-0238">DNA-binding</keyword>
<evidence type="ECO:0000259" key="4">
    <source>
        <dbReference type="PROSITE" id="PS50932"/>
    </source>
</evidence>
<feature type="domain" description="HTH lacI-type" evidence="4">
    <location>
        <begin position="2"/>
        <end position="56"/>
    </location>
</feature>
<evidence type="ECO:0000256" key="3">
    <source>
        <dbReference type="ARBA" id="ARBA00023163"/>
    </source>
</evidence>